<protein>
    <submittedName>
        <fullName evidence="2">Uncharacterized protein</fullName>
    </submittedName>
</protein>
<dbReference type="Proteomes" id="UP001454036">
    <property type="component" value="Unassembled WGS sequence"/>
</dbReference>
<dbReference type="AlphaFoldDB" id="A0AAV3P7V5"/>
<comment type="caution">
    <text evidence="2">The sequence shown here is derived from an EMBL/GenBank/DDBJ whole genome shotgun (WGS) entry which is preliminary data.</text>
</comment>
<dbReference type="EMBL" id="BAABME010000915">
    <property type="protein sequence ID" value="GAA0146345.1"/>
    <property type="molecule type" value="Genomic_DNA"/>
</dbReference>
<evidence type="ECO:0000313" key="2">
    <source>
        <dbReference type="EMBL" id="GAA0146345.1"/>
    </source>
</evidence>
<gene>
    <name evidence="2" type="ORF">LIER_06326</name>
</gene>
<feature type="compositionally biased region" description="Polar residues" evidence="1">
    <location>
        <begin position="33"/>
        <end position="50"/>
    </location>
</feature>
<evidence type="ECO:0000256" key="1">
    <source>
        <dbReference type="SAM" id="MobiDB-lite"/>
    </source>
</evidence>
<proteinExistence type="predicted"/>
<name>A0AAV3P7V5_LITER</name>
<evidence type="ECO:0000313" key="3">
    <source>
        <dbReference type="Proteomes" id="UP001454036"/>
    </source>
</evidence>
<feature type="region of interest" description="Disordered" evidence="1">
    <location>
        <begin position="1"/>
        <end position="73"/>
    </location>
</feature>
<accession>A0AAV3P7V5</accession>
<reference evidence="2 3" key="1">
    <citation type="submission" date="2024-01" db="EMBL/GenBank/DDBJ databases">
        <title>The complete chloroplast genome sequence of Lithospermum erythrorhizon: insights into the phylogenetic relationship among Boraginaceae species and the maternal lineages of purple gromwells.</title>
        <authorList>
            <person name="Okada T."/>
            <person name="Watanabe K."/>
        </authorList>
    </citation>
    <scope>NUCLEOTIDE SEQUENCE [LARGE SCALE GENOMIC DNA]</scope>
</reference>
<organism evidence="2 3">
    <name type="scientific">Lithospermum erythrorhizon</name>
    <name type="common">Purple gromwell</name>
    <name type="synonym">Lithospermum officinale var. erythrorhizon</name>
    <dbReference type="NCBI Taxonomy" id="34254"/>
    <lineage>
        <taxon>Eukaryota</taxon>
        <taxon>Viridiplantae</taxon>
        <taxon>Streptophyta</taxon>
        <taxon>Embryophyta</taxon>
        <taxon>Tracheophyta</taxon>
        <taxon>Spermatophyta</taxon>
        <taxon>Magnoliopsida</taxon>
        <taxon>eudicotyledons</taxon>
        <taxon>Gunneridae</taxon>
        <taxon>Pentapetalae</taxon>
        <taxon>asterids</taxon>
        <taxon>lamiids</taxon>
        <taxon>Boraginales</taxon>
        <taxon>Boraginaceae</taxon>
        <taxon>Boraginoideae</taxon>
        <taxon>Lithospermeae</taxon>
        <taxon>Lithospermum</taxon>
    </lineage>
</organism>
<keyword evidence="3" id="KW-1185">Reference proteome</keyword>
<sequence length="73" mass="8001">MRIQERTREIQMFSSSNHYQPSPPSSSTTESTRVLSTPPLSQIAGSSQAGESADKPGHLPTIIRDSLPVAFFR</sequence>